<name>A0A2H3DYJ5_ARMGA</name>
<keyword evidence="2" id="KW-1185">Reference proteome</keyword>
<protein>
    <submittedName>
        <fullName evidence="1">Uncharacterized protein</fullName>
    </submittedName>
</protein>
<evidence type="ECO:0000313" key="2">
    <source>
        <dbReference type="Proteomes" id="UP000217790"/>
    </source>
</evidence>
<evidence type="ECO:0000313" key="1">
    <source>
        <dbReference type="EMBL" id="PBK99140.1"/>
    </source>
</evidence>
<sequence>MSEFVSTVWQETQLCDVALATVAVSLRSMELMWSPLQGVANSVLEQISLRLVDKFLCCRCFGVFVSILYTVGMRENRLQTTLKVRLLDELEHSTKLIAAASDAKTLKHPEMYERWSVDPLRGFNLPRSANAYTIPGSNEMFKIVQGEEEAANMRIMDMVFAACVNLDVLVLRAVVTKGEGRQAQDIQWLPFQGGEIVYSSRFCLTVLSTGERTSGATSEVSTFTEEILETLTGYHYGFGHWAWLLWMAISRDLWPPIIVGAEISGIVSCAARTNKSAKVVENTILSLRRGKCFSSVQAVSADGSI</sequence>
<dbReference type="OrthoDB" id="10591933at2759"/>
<proteinExistence type="predicted"/>
<dbReference type="InParanoid" id="A0A2H3DYJ5"/>
<organism evidence="1 2">
    <name type="scientific">Armillaria gallica</name>
    <name type="common">Bulbous honey fungus</name>
    <name type="synonym">Armillaria bulbosa</name>
    <dbReference type="NCBI Taxonomy" id="47427"/>
    <lineage>
        <taxon>Eukaryota</taxon>
        <taxon>Fungi</taxon>
        <taxon>Dikarya</taxon>
        <taxon>Basidiomycota</taxon>
        <taxon>Agaricomycotina</taxon>
        <taxon>Agaricomycetes</taxon>
        <taxon>Agaricomycetidae</taxon>
        <taxon>Agaricales</taxon>
        <taxon>Marasmiineae</taxon>
        <taxon>Physalacriaceae</taxon>
        <taxon>Armillaria</taxon>
    </lineage>
</organism>
<dbReference type="EMBL" id="KZ293647">
    <property type="protein sequence ID" value="PBK99140.1"/>
    <property type="molecule type" value="Genomic_DNA"/>
</dbReference>
<accession>A0A2H3DYJ5</accession>
<dbReference type="AlphaFoldDB" id="A0A2H3DYJ5"/>
<dbReference type="Proteomes" id="UP000217790">
    <property type="component" value="Unassembled WGS sequence"/>
</dbReference>
<gene>
    <name evidence="1" type="ORF">ARMGADRAFT_1059406</name>
</gene>
<reference evidence="2" key="1">
    <citation type="journal article" date="2017" name="Nat. Ecol. Evol.">
        <title>Genome expansion and lineage-specific genetic innovations in the forest pathogenic fungi Armillaria.</title>
        <authorList>
            <person name="Sipos G."/>
            <person name="Prasanna A.N."/>
            <person name="Walter M.C."/>
            <person name="O'Connor E."/>
            <person name="Balint B."/>
            <person name="Krizsan K."/>
            <person name="Kiss B."/>
            <person name="Hess J."/>
            <person name="Varga T."/>
            <person name="Slot J."/>
            <person name="Riley R."/>
            <person name="Boka B."/>
            <person name="Rigling D."/>
            <person name="Barry K."/>
            <person name="Lee J."/>
            <person name="Mihaltcheva S."/>
            <person name="LaButti K."/>
            <person name="Lipzen A."/>
            <person name="Waldron R."/>
            <person name="Moloney N.M."/>
            <person name="Sperisen C."/>
            <person name="Kredics L."/>
            <person name="Vagvoelgyi C."/>
            <person name="Patrignani A."/>
            <person name="Fitzpatrick D."/>
            <person name="Nagy I."/>
            <person name="Doyle S."/>
            <person name="Anderson J.B."/>
            <person name="Grigoriev I.V."/>
            <person name="Gueldener U."/>
            <person name="Muensterkoetter M."/>
            <person name="Nagy L.G."/>
        </authorList>
    </citation>
    <scope>NUCLEOTIDE SEQUENCE [LARGE SCALE GENOMIC DNA]</scope>
    <source>
        <strain evidence="2">Ar21-2</strain>
    </source>
</reference>